<evidence type="ECO:0008006" key="5">
    <source>
        <dbReference type="Google" id="ProtNLM"/>
    </source>
</evidence>
<dbReference type="AlphaFoldDB" id="A0ABD1Y2E1"/>
<comment type="caution">
    <text evidence="3">The sequence shown here is derived from an EMBL/GenBank/DDBJ whole genome shotgun (WGS) entry which is preliminary data.</text>
</comment>
<sequence>MTIACLAVCAILLAASSVAAAADTAFLVVHKKGDLVKSKGTEKVTVSISLHNAGASTAYDVSLNDDTWPGEFFDVISGSPVQTWEKIDAGATLLHSFVLQAKAKGPFTSPPAVVKYRMAAKSVLQEAYSTPLPEFDILSDKPAANRFDWSFGVQYGPLMLVLSVVGLFIAILVSPSKSKKISKSDSSVLTSSIVVDFRPDDSRQPLWVFSCTKCLDNAARGFQV</sequence>
<dbReference type="PANTHER" id="PTHR12861">
    <property type="entry name" value="TRANSLOCON-ASSOCIATED PROTEIN, BETA SUBUNIT PRECURSOR TRAP-BETA SIGNAL SEQUENCE RECEPTOR BETA SUBUNIT"/>
    <property type="match status" value="1"/>
</dbReference>
<gene>
    <name evidence="3" type="ORF">R1flu_001121</name>
</gene>
<dbReference type="Pfam" id="PF05753">
    <property type="entry name" value="TRAP_beta"/>
    <property type="match status" value="1"/>
</dbReference>
<name>A0ABD1Y2E1_9MARC</name>
<evidence type="ECO:0000313" key="3">
    <source>
        <dbReference type="EMBL" id="KAL2620916.1"/>
    </source>
</evidence>
<keyword evidence="1" id="KW-0812">Transmembrane</keyword>
<accession>A0ABD1Y2E1</accession>
<evidence type="ECO:0000256" key="2">
    <source>
        <dbReference type="SAM" id="SignalP"/>
    </source>
</evidence>
<keyword evidence="1" id="KW-0472">Membrane</keyword>
<protein>
    <recommendedName>
        <fullName evidence="5">Translocon-associated protein subunit beta</fullName>
    </recommendedName>
</protein>
<feature type="signal peptide" evidence="2">
    <location>
        <begin position="1"/>
        <end position="21"/>
    </location>
</feature>
<organism evidence="3 4">
    <name type="scientific">Riccia fluitans</name>
    <dbReference type="NCBI Taxonomy" id="41844"/>
    <lineage>
        <taxon>Eukaryota</taxon>
        <taxon>Viridiplantae</taxon>
        <taxon>Streptophyta</taxon>
        <taxon>Embryophyta</taxon>
        <taxon>Marchantiophyta</taxon>
        <taxon>Marchantiopsida</taxon>
        <taxon>Marchantiidae</taxon>
        <taxon>Marchantiales</taxon>
        <taxon>Ricciaceae</taxon>
        <taxon>Riccia</taxon>
    </lineage>
</organism>
<proteinExistence type="predicted"/>
<evidence type="ECO:0000313" key="4">
    <source>
        <dbReference type="Proteomes" id="UP001605036"/>
    </source>
</evidence>
<keyword evidence="2" id="KW-0732">Signal</keyword>
<dbReference type="Proteomes" id="UP001605036">
    <property type="component" value="Unassembled WGS sequence"/>
</dbReference>
<feature type="transmembrane region" description="Helical" evidence="1">
    <location>
        <begin position="155"/>
        <end position="173"/>
    </location>
</feature>
<reference evidence="3 4" key="1">
    <citation type="submission" date="2024-09" db="EMBL/GenBank/DDBJ databases">
        <title>Chromosome-scale assembly of Riccia fluitans.</title>
        <authorList>
            <person name="Paukszto L."/>
            <person name="Sawicki J."/>
            <person name="Karawczyk K."/>
            <person name="Piernik-Szablinska J."/>
            <person name="Szczecinska M."/>
            <person name="Mazdziarz M."/>
        </authorList>
    </citation>
    <scope>NUCLEOTIDE SEQUENCE [LARGE SCALE GENOMIC DNA]</scope>
    <source>
        <strain evidence="3">Rf_01</strain>
        <tissue evidence="3">Aerial parts of the thallus</tissue>
    </source>
</reference>
<dbReference type="EMBL" id="JBHFFA010000006">
    <property type="protein sequence ID" value="KAL2620916.1"/>
    <property type="molecule type" value="Genomic_DNA"/>
</dbReference>
<dbReference type="PANTHER" id="PTHR12861:SF3">
    <property type="entry name" value="TRANSLOCON-ASSOCIATED PROTEIN SUBUNIT BETA"/>
    <property type="match status" value="1"/>
</dbReference>
<feature type="chain" id="PRO_5044888839" description="Translocon-associated protein subunit beta" evidence="2">
    <location>
        <begin position="22"/>
        <end position="224"/>
    </location>
</feature>
<keyword evidence="4" id="KW-1185">Reference proteome</keyword>
<keyword evidence="1" id="KW-1133">Transmembrane helix</keyword>
<evidence type="ECO:0000256" key="1">
    <source>
        <dbReference type="SAM" id="Phobius"/>
    </source>
</evidence>